<name>A0AAV9N5G8_9EURO</name>
<dbReference type="InterPro" id="IPR036188">
    <property type="entry name" value="FAD/NAD-bd_sf"/>
</dbReference>
<evidence type="ECO:0000313" key="7">
    <source>
        <dbReference type="EMBL" id="KAK5050045.1"/>
    </source>
</evidence>
<reference evidence="7 8" key="1">
    <citation type="submission" date="2023-08" db="EMBL/GenBank/DDBJ databases">
        <title>Black Yeasts Isolated from many extreme environments.</title>
        <authorList>
            <person name="Coleine C."/>
            <person name="Stajich J.E."/>
            <person name="Selbmann L."/>
        </authorList>
    </citation>
    <scope>NUCLEOTIDE SEQUENCE [LARGE SCALE GENOMIC DNA]</scope>
    <source>
        <strain evidence="7 8">CCFEE 5792</strain>
    </source>
</reference>
<evidence type="ECO:0000256" key="5">
    <source>
        <dbReference type="ARBA" id="ARBA00023033"/>
    </source>
</evidence>
<dbReference type="InterPro" id="IPR050493">
    <property type="entry name" value="FAD-dep_Monooxygenase_BioMet"/>
</dbReference>
<sequence>MDTKNEIAILGGGPAGMAAALSLIKAGFSVKIFERYSHARPAGNILNLWPPPVHALRCMGVDIDDLGAPCHTTFRSVKGNIRAEVQLPEEILKEYGGGFIGLLRPDLYSRMLDAIPPGTIQHDRQVTDIKDHGDFVKLVFSDGTNFTTPLLIGADGIDSIVRSHLWGASPKRAHNLQIIGGFTFDEEVATEQNECVLVHSRTTQGTYTTIRSKGRLGHQWWILQACPDTQPPPGDLKTFALEAAGEFSKPLTELVAATDSVNCQRWLIRDRVPLKVWSKGRITLAGDAAHATSPYAAYGAGMSICDGYFLAQCLHGTSLHDTGAVKQALSAYEKHRVAHTTEQVNAAFFLGKLFHHIPWPLTWIRDLILDNTSLLQRQVGERNPQEIVAQLKEMGEGIMLRTSLSDGK</sequence>
<keyword evidence="4" id="KW-0560">Oxidoreductase</keyword>
<dbReference type="GO" id="GO:0071949">
    <property type="term" value="F:FAD binding"/>
    <property type="evidence" value="ECO:0007669"/>
    <property type="project" value="InterPro"/>
</dbReference>
<dbReference type="SUPFAM" id="SSF51905">
    <property type="entry name" value="FAD/NAD(P)-binding domain"/>
    <property type="match status" value="1"/>
</dbReference>
<dbReference type="GeneID" id="89972344"/>
<dbReference type="Gene3D" id="3.50.50.60">
    <property type="entry name" value="FAD/NAD(P)-binding domain"/>
    <property type="match status" value="1"/>
</dbReference>
<keyword evidence="8" id="KW-1185">Reference proteome</keyword>
<feature type="domain" description="FAD-binding" evidence="6">
    <location>
        <begin position="6"/>
        <end position="344"/>
    </location>
</feature>
<dbReference type="InterPro" id="IPR002938">
    <property type="entry name" value="FAD-bd"/>
</dbReference>
<keyword evidence="5" id="KW-0503">Monooxygenase</keyword>
<dbReference type="EMBL" id="JAVRRD010000018">
    <property type="protein sequence ID" value="KAK5050045.1"/>
    <property type="molecule type" value="Genomic_DNA"/>
</dbReference>
<dbReference type="PANTHER" id="PTHR13789">
    <property type="entry name" value="MONOOXYGENASE"/>
    <property type="match status" value="1"/>
</dbReference>
<dbReference type="RefSeq" id="XP_064704855.1">
    <property type="nucleotide sequence ID" value="XM_064847743.1"/>
</dbReference>
<dbReference type="PRINTS" id="PR00420">
    <property type="entry name" value="RNGMNOXGNASE"/>
</dbReference>
<evidence type="ECO:0000259" key="6">
    <source>
        <dbReference type="Pfam" id="PF01494"/>
    </source>
</evidence>
<dbReference type="GO" id="GO:0004497">
    <property type="term" value="F:monooxygenase activity"/>
    <property type="evidence" value="ECO:0007669"/>
    <property type="project" value="UniProtKB-KW"/>
</dbReference>
<keyword evidence="3" id="KW-0274">FAD</keyword>
<evidence type="ECO:0000256" key="3">
    <source>
        <dbReference type="ARBA" id="ARBA00022827"/>
    </source>
</evidence>
<evidence type="ECO:0000256" key="1">
    <source>
        <dbReference type="ARBA" id="ARBA00007992"/>
    </source>
</evidence>
<proteinExistence type="inferred from homology"/>
<gene>
    <name evidence="7" type="ORF">LTR84_004165</name>
</gene>
<organism evidence="7 8">
    <name type="scientific">Exophiala bonariae</name>
    <dbReference type="NCBI Taxonomy" id="1690606"/>
    <lineage>
        <taxon>Eukaryota</taxon>
        <taxon>Fungi</taxon>
        <taxon>Dikarya</taxon>
        <taxon>Ascomycota</taxon>
        <taxon>Pezizomycotina</taxon>
        <taxon>Eurotiomycetes</taxon>
        <taxon>Chaetothyriomycetidae</taxon>
        <taxon>Chaetothyriales</taxon>
        <taxon>Herpotrichiellaceae</taxon>
        <taxon>Exophiala</taxon>
    </lineage>
</organism>
<accession>A0AAV9N5G8</accession>
<evidence type="ECO:0000256" key="4">
    <source>
        <dbReference type="ARBA" id="ARBA00023002"/>
    </source>
</evidence>
<keyword evidence="2" id="KW-0285">Flavoprotein</keyword>
<dbReference type="Pfam" id="PF01494">
    <property type="entry name" value="FAD_binding_3"/>
    <property type="match status" value="1"/>
</dbReference>
<comment type="similarity">
    <text evidence="1">Belongs to the paxM FAD-dependent monooxygenase family.</text>
</comment>
<comment type="caution">
    <text evidence="7">The sequence shown here is derived from an EMBL/GenBank/DDBJ whole genome shotgun (WGS) entry which is preliminary data.</text>
</comment>
<dbReference type="AlphaFoldDB" id="A0AAV9N5G8"/>
<evidence type="ECO:0000256" key="2">
    <source>
        <dbReference type="ARBA" id="ARBA00022630"/>
    </source>
</evidence>
<dbReference type="Proteomes" id="UP001358417">
    <property type="component" value="Unassembled WGS sequence"/>
</dbReference>
<dbReference type="PANTHER" id="PTHR13789:SF309">
    <property type="entry name" value="PUTATIVE (AFU_ORTHOLOGUE AFUA_6G14510)-RELATED"/>
    <property type="match status" value="1"/>
</dbReference>
<protein>
    <recommendedName>
        <fullName evidence="6">FAD-binding domain-containing protein</fullName>
    </recommendedName>
</protein>
<evidence type="ECO:0000313" key="8">
    <source>
        <dbReference type="Proteomes" id="UP001358417"/>
    </source>
</evidence>